<keyword evidence="2" id="KW-0808">Transferase</keyword>
<evidence type="ECO:0000256" key="6">
    <source>
        <dbReference type="PROSITE-ProRule" id="PRU01373"/>
    </source>
</evidence>
<evidence type="ECO:0000259" key="8">
    <source>
        <dbReference type="PROSITE" id="PS52029"/>
    </source>
</evidence>
<feature type="active site" description="Nucleophile" evidence="6">
    <location>
        <position position="218"/>
    </location>
</feature>
<dbReference type="SUPFAM" id="SSF141523">
    <property type="entry name" value="L,D-transpeptidase catalytic domain-like"/>
    <property type="match status" value="1"/>
</dbReference>
<dbReference type="InterPro" id="IPR005490">
    <property type="entry name" value="LD_TPept_cat_dom"/>
</dbReference>
<dbReference type="Gene3D" id="2.40.440.10">
    <property type="entry name" value="L,D-transpeptidase catalytic domain-like"/>
    <property type="match status" value="1"/>
</dbReference>
<evidence type="ECO:0000313" key="10">
    <source>
        <dbReference type="Proteomes" id="UP000182635"/>
    </source>
</evidence>
<dbReference type="UniPathway" id="UPA00219"/>
<accession>A0A1I2SV51</accession>
<keyword evidence="3 6" id="KW-0133">Cell shape</keyword>
<keyword evidence="5 6" id="KW-0961">Cell wall biogenesis/degradation</keyword>
<dbReference type="AlphaFoldDB" id="A0A1I2SV51"/>
<dbReference type="RefSeq" id="WP_014074035.1">
    <property type="nucleotide sequence ID" value="NZ_AYYL01000033.1"/>
</dbReference>
<reference evidence="10" key="1">
    <citation type="submission" date="2016-10" db="EMBL/GenBank/DDBJ databases">
        <authorList>
            <person name="Varghese N."/>
            <person name="Submissions S."/>
        </authorList>
    </citation>
    <scope>NUCLEOTIDE SEQUENCE [LARGE SCALE GENOMIC DNA]</scope>
    <source>
        <strain evidence="10">DSM 20403</strain>
    </source>
</reference>
<dbReference type="PROSITE" id="PS52029">
    <property type="entry name" value="LD_TPASE"/>
    <property type="match status" value="1"/>
</dbReference>
<feature type="region of interest" description="Disordered" evidence="7">
    <location>
        <begin position="51"/>
        <end position="83"/>
    </location>
</feature>
<dbReference type="Pfam" id="PF03734">
    <property type="entry name" value="YkuD"/>
    <property type="match status" value="1"/>
</dbReference>
<dbReference type="GO" id="GO:0008360">
    <property type="term" value="P:regulation of cell shape"/>
    <property type="evidence" value="ECO:0007669"/>
    <property type="project" value="UniProtKB-UniRule"/>
</dbReference>
<dbReference type="OrthoDB" id="177750at2"/>
<name>A0A1I2SV51_9LACO</name>
<evidence type="ECO:0000256" key="7">
    <source>
        <dbReference type="SAM" id="MobiDB-lite"/>
    </source>
</evidence>
<feature type="active site" description="Proton donor/acceptor" evidence="6">
    <location>
        <position position="191"/>
    </location>
</feature>
<comment type="pathway">
    <text evidence="1 6">Cell wall biogenesis; peptidoglycan biosynthesis.</text>
</comment>
<gene>
    <name evidence="9" type="ORF">SAMN02910432_01794</name>
</gene>
<evidence type="ECO:0000256" key="5">
    <source>
        <dbReference type="ARBA" id="ARBA00023316"/>
    </source>
</evidence>
<dbReference type="Proteomes" id="UP000182635">
    <property type="component" value="Unassembled WGS sequence"/>
</dbReference>
<evidence type="ECO:0000256" key="2">
    <source>
        <dbReference type="ARBA" id="ARBA00022679"/>
    </source>
</evidence>
<dbReference type="GO" id="GO:0016740">
    <property type="term" value="F:transferase activity"/>
    <property type="evidence" value="ECO:0007669"/>
    <property type="project" value="UniProtKB-KW"/>
</dbReference>
<organism evidence="9 10">
    <name type="scientific">Ligilactobacillus ruminis DSM 20403 = NBRC 102161</name>
    <dbReference type="NCBI Taxonomy" id="1423798"/>
    <lineage>
        <taxon>Bacteria</taxon>
        <taxon>Bacillati</taxon>
        <taxon>Bacillota</taxon>
        <taxon>Bacilli</taxon>
        <taxon>Lactobacillales</taxon>
        <taxon>Lactobacillaceae</taxon>
        <taxon>Ligilactobacillus</taxon>
    </lineage>
</organism>
<keyword evidence="4 6" id="KW-0573">Peptidoglycan synthesis</keyword>
<dbReference type="GO" id="GO:0018104">
    <property type="term" value="P:peptidoglycan-protein cross-linking"/>
    <property type="evidence" value="ECO:0007669"/>
    <property type="project" value="TreeGrafter"/>
</dbReference>
<dbReference type="InterPro" id="IPR038063">
    <property type="entry name" value="Transpep_catalytic_dom"/>
</dbReference>
<dbReference type="InterPro" id="IPR050979">
    <property type="entry name" value="LD-transpeptidase"/>
</dbReference>
<proteinExistence type="predicted"/>
<sequence>MNNKQLPKHGKNSNRNFFAFLALVLVIGATGIAYVQHLDDANLQKLESKASLKKKSTSSSHQNLFVKRKSSSTSKIKSSSTTEKSVMRTPIDWQKSSETVDYPDLNKVENLWIEVRLRSNRTLLKDGDKTIYTMYSSGGKYHDVDGKQVSYTPTGTYYIENERGKSFFNNNLNEGARYYISWLNHGEYLFHTVPTNIQGEYDVEECKKLGKQPASHGCIRLSVPDAIWLYNNLPVGTKVVINNK</sequence>
<evidence type="ECO:0000256" key="1">
    <source>
        <dbReference type="ARBA" id="ARBA00004752"/>
    </source>
</evidence>
<evidence type="ECO:0000256" key="3">
    <source>
        <dbReference type="ARBA" id="ARBA00022960"/>
    </source>
</evidence>
<dbReference type="GO" id="GO:0071972">
    <property type="term" value="F:peptidoglycan L,D-transpeptidase activity"/>
    <property type="evidence" value="ECO:0007669"/>
    <property type="project" value="TreeGrafter"/>
</dbReference>
<feature type="compositionally biased region" description="Low complexity" evidence="7">
    <location>
        <begin position="71"/>
        <end position="83"/>
    </location>
</feature>
<evidence type="ECO:0000256" key="4">
    <source>
        <dbReference type="ARBA" id="ARBA00022984"/>
    </source>
</evidence>
<dbReference type="PANTHER" id="PTHR30582">
    <property type="entry name" value="L,D-TRANSPEPTIDASE"/>
    <property type="match status" value="1"/>
</dbReference>
<dbReference type="GO" id="GO:0005576">
    <property type="term" value="C:extracellular region"/>
    <property type="evidence" value="ECO:0007669"/>
    <property type="project" value="TreeGrafter"/>
</dbReference>
<dbReference type="CDD" id="cd16913">
    <property type="entry name" value="YkuD_like"/>
    <property type="match status" value="1"/>
</dbReference>
<evidence type="ECO:0000313" key="9">
    <source>
        <dbReference type="EMBL" id="SFG54807.1"/>
    </source>
</evidence>
<dbReference type="GeneID" id="29802247"/>
<protein>
    <submittedName>
        <fullName evidence="9">L,D-transpeptidase catalytic domain</fullName>
    </submittedName>
</protein>
<dbReference type="EMBL" id="FOPI01000035">
    <property type="protein sequence ID" value="SFG54807.1"/>
    <property type="molecule type" value="Genomic_DNA"/>
</dbReference>
<dbReference type="PANTHER" id="PTHR30582:SF2">
    <property type="entry name" value="L,D-TRANSPEPTIDASE YCIB-RELATED"/>
    <property type="match status" value="1"/>
</dbReference>
<feature type="domain" description="L,D-TPase catalytic" evidence="8">
    <location>
        <begin position="111"/>
        <end position="242"/>
    </location>
</feature>
<dbReference type="GO" id="GO:0071555">
    <property type="term" value="P:cell wall organization"/>
    <property type="evidence" value="ECO:0007669"/>
    <property type="project" value="UniProtKB-UniRule"/>
</dbReference>